<dbReference type="OrthoDB" id="8636230at2"/>
<evidence type="ECO:0000313" key="2">
    <source>
        <dbReference type="EMBL" id="GGD76562.1"/>
    </source>
</evidence>
<comment type="caution">
    <text evidence="3">The sequence shown here is derived from an EMBL/GenBank/DDBJ whole genome shotgun (WGS) entry which is preliminary data.</text>
</comment>
<evidence type="ECO:0000313" key="5">
    <source>
        <dbReference type="Proteomes" id="UP000597138"/>
    </source>
</evidence>
<evidence type="ECO:0000313" key="3">
    <source>
        <dbReference type="EMBL" id="KDR36888.1"/>
    </source>
</evidence>
<dbReference type="Proteomes" id="UP000597138">
    <property type="component" value="Unassembled WGS sequence"/>
</dbReference>
<reference evidence="2" key="1">
    <citation type="journal article" date="2014" name="Int. J. Syst. Evol. Microbiol.">
        <title>Complete genome of a new Firmicutes species belonging to the dominant human colonic microbiota ('Ruminococcus bicirculans') reveals two chromosomes and a selective capacity to utilize plant glucans.</title>
        <authorList>
            <consortium name="NISC Comparative Sequencing Program"/>
            <person name="Wegmann U."/>
            <person name="Louis P."/>
            <person name="Goesmann A."/>
            <person name="Henrissat B."/>
            <person name="Duncan S.H."/>
            <person name="Flint H.J."/>
        </authorList>
    </citation>
    <scope>NUCLEOTIDE SEQUENCE</scope>
    <source>
        <strain evidence="2">CGMCC 1.11013</strain>
    </source>
</reference>
<reference evidence="2" key="4">
    <citation type="submission" date="2024-05" db="EMBL/GenBank/DDBJ databases">
        <authorList>
            <person name="Sun Q."/>
            <person name="Zhou Y."/>
        </authorList>
    </citation>
    <scope>NUCLEOTIDE SEQUENCE</scope>
    <source>
        <strain evidence="2">CGMCC 1.11013</strain>
    </source>
</reference>
<evidence type="ECO:0000313" key="4">
    <source>
        <dbReference type="Proteomes" id="UP000027439"/>
    </source>
</evidence>
<gene>
    <name evidence="3" type="ORF">BG57_11010</name>
    <name evidence="2" type="ORF">GCM10010985_33930</name>
</gene>
<reference evidence="5" key="3">
    <citation type="journal article" date="2019" name="Int. J. Syst. Evol. Microbiol.">
        <title>The Global Catalogue of Microorganisms (GCM) 10K type strain sequencing project: providing services to taxonomists for standard genome sequencing and annotation.</title>
        <authorList>
            <consortium name="The Broad Institute Genomics Platform"/>
            <consortium name="The Broad Institute Genome Sequencing Center for Infectious Disease"/>
            <person name="Wu L."/>
            <person name="Ma J."/>
        </authorList>
    </citation>
    <scope>NUCLEOTIDE SEQUENCE [LARGE SCALE GENOMIC DNA]</scope>
    <source>
        <strain evidence="5">CGMCC 1.11013</strain>
    </source>
</reference>
<organism evidence="3 4">
    <name type="scientific">Caballeronia grimmiae</name>
    <dbReference type="NCBI Taxonomy" id="1071679"/>
    <lineage>
        <taxon>Bacteria</taxon>
        <taxon>Pseudomonadati</taxon>
        <taxon>Pseudomonadota</taxon>
        <taxon>Betaproteobacteria</taxon>
        <taxon>Burkholderiales</taxon>
        <taxon>Burkholderiaceae</taxon>
        <taxon>Caballeronia</taxon>
    </lineage>
</organism>
<accession>A0A069P8C8</accession>
<dbReference type="EMBL" id="BMEG01000005">
    <property type="protein sequence ID" value="GGD76562.1"/>
    <property type="molecule type" value="Genomic_DNA"/>
</dbReference>
<dbReference type="Proteomes" id="UP000027439">
    <property type="component" value="Unassembled WGS sequence"/>
</dbReference>
<dbReference type="AlphaFoldDB" id="A0A069P8C8"/>
<proteinExistence type="predicted"/>
<dbReference type="eggNOG" id="ENOG50327S1">
    <property type="taxonomic scope" value="Bacteria"/>
</dbReference>
<dbReference type="RefSeq" id="WP_035960191.1">
    <property type="nucleotide sequence ID" value="NZ_BMEG01000005.1"/>
</dbReference>
<feature type="region of interest" description="Disordered" evidence="1">
    <location>
        <begin position="131"/>
        <end position="150"/>
    </location>
</feature>
<sequence>MNERSNDDWQYQVRVRLSPPYAELARKDRSNPALSSLNRVLERHDAQLKCQFDAFADYVAEAEREGTEHYPLYRWTRETIENPEKKAKYLEAFALYVNGDEVYDKAIADALELDLQELAAHASDVIAEVRKFDTNPAHNPQPPSYDRSGA</sequence>
<reference evidence="3 4" key="2">
    <citation type="submission" date="2014-03" db="EMBL/GenBank/DDBJ databases">
        <title>Draft Genome Sequences of Four Burkholderia Strains.</title>
        <authorList>
            <person name="Liu X.Y."/>
            <person name="Li C.X."/>
            <person name="Xu J.H."/>
        </authorList>
    </citation>
    <scope>NUCLEOTIDE SEQUENCE [LARGE SCALE GENOMIC DNA]</scope>
    <source>
        <strain evidence="3 4">R27</strain>
    </source>
</reference>
<dbReference type="EMBL" id="JFHE01000002">
    <property type="protein sequence ID" value="KDR36888.1"/>
    <property type="molecule type" value="Genomic_DNA"/>
</dbReference>
<name>A0A069P8C8_9BURK</name>
<keyword evidence="5" id="KW-1185">Reference proteome</keyword>
<evidence type="ECO:0000256" key="1">
    <source>
        <dbReference type="SAM" id="MobiDB-lite"/>
    </source>
</evidence>
<protein>
    <submittedName>
        <fullName evidence="3">Uncharacterized protein</fullName>
    </submittedName>
</protein>